<gene>
    <name evidence="10" type="ORF">FE263_16540</name>
</gene>
<dbReference type="Gene3D" id="3.30.565.10">
    <property type="entry name" value="Histidine kinase-like ATPase, C-terminal domain"/>
    <property type="match status" value="1"/>
</dbReference>
<dbReference type="SUPFAM" id="SSF55785">
    <property type="entry name" value="PYP-like sensor domain (PAS domain)"/>
    <property type="match status" value="2"/>
</dbReference>
<keyword evidence="11" id="KW-1185">Reference proteome</keyword>
<dbReference type="InterPro" id="IPR035965">
    <property type="entry name" value="PAS-like_dom_sf"/>
</dbReference>
<evidence type="ECO:0000256" key="5">
    <source>
        <dbReference type="ARBA" id="ARBA00022777"/>
    </source>
</evidence>
<dbReference type="SMART" id="SM00065">
    <property type="entry name" value="GAF"/>
    <property type="match status" value="1"/>
</dbReference>
<dbReference type="InterPro" id="IPR005467">
    <property type="entry name" value="His_kinase_dom"/>
</dbReference>
<dbReference type="PROSITE" id="PS50109">
    <property type="entry name" value="HIS_KIN"/>
    <property type="match status" value="1"/>
</dbReference>
<dbReference type="CDD" id="cd00082">
    <property type="entry name" value="HisKA"/>
    <property type="match status" value="1"/>
</dbReference>
<evidence type="ECO:0000256" key="6">
    <source>
        <dbReference type="PROSITE-ProRule" id="PRU00169"/>
    </source>
</evidence>
<dbReference type="InterPro" id="IPR004358">
    <property type="entry name" value="Sig_transdc_His_kin-like_C"/>
</dbReference>
<dbReference type="PROSITE" id="PS50110">
    <property type="entry name" value="RESPONSE_REGULATORY"/>
    <property type="match status" value="1"/>
</dbReference>
<evidence type="ECO:0000259" key="8">
    <source>
        <dbReference type="PROSITE" id="PS50110"/>
    </source>
</evidence>
<dbReference type="InterPro" id="IPR011006">
    <property type="entry name" value="CheY-like_superfamily"/>
</dbReference>
<dbReference type="Gene3D" id="3.40.50.2300">
    <property type="match status" value="1"/>
</dbReference>
<keyword evidence="4" id="KW-0808">Transferase</keyword>
<dbReference type="InterPro" id="IPR003018">
    <property type="entry name" value="GAF"/>
</dbReference>
<dbReference type="Gene3D" id="3.30.450.40">
    <property type="match status" value="1"/>
</dbReference>
<dbReference type="Gene3D" id="1.10.287.130">
    <property type="match status" value="1"/>
</dbReference>
<dbReference type="InterPro" id="IPR003594">
    <property type="entry name" value="HATPase_dom"/>
</dbReference>
<evidence type="ECO:0000313" key="11">
    <source>
        <dbReference type="Proteomes" id="UP000305654"/>
    </source>
</evidence>
<dbReference type="InterPro" id="IPR001789">
    <property type="entry name" value="Sig_transdc_resp-reg_receiver"/>
</dbReference>
<dbReference type="Proteomes" id="UP000305654">
    <property type="component" value="Unassembled WGS sequence"/>
</dbReference>
<dbReference type="PRINTS" id="PR00344">
    <property type="entry name" value="BCTRLSENSOR"/>
</dbReference>
<evidence type="ECO:0000259" key="7">
    <source>
        <dbReference type="PROSITE" id="PS50109"/>
    </source>
</evidence>
<evidence type="ECO:0000256" key="4">
    <source>
        <dbReference type="ARBA" id="ARBA00022679"/>
    </source>
</evidence>
<dbReference type="PANTHER" id="PTHR43065:SF42">
    <property type="entry name" value="TWO-COMPONENT SENSOR PPRA"/>
    <property type="match status" value="1"/>
</dbReference>
<dbReference type="InterPro" id="IPR001610">
    <property type="entry name" value="PAC"/>
</dbReference>
<evidence type="ECO:0000259" key="9">
    <source>
        <dbReference type="PROSITE" id="PS50112"/>
    </source>
</evidence>
<dbReference type="SMART" id="SM00448">
    <property type="entry name" value="REC"/>
    <property type="match status" value="1"/>
</dbReference>
<dbReference type="InterPro" id="IPR003661">
    <property type="entry name" value="HisK_dim/P_dom"/>
</dbReference>
<dbReference type="SMART" id="SM00091">
    <property type="entry name" value="PAS"/>
    <property type="match status" value="1"/>
</dbReference>
<dbReference type="SUPFAM" id="SSF55874">
    <property type="entry name" value="ATPase domain of HSP90 chaperone/DNA topoisomerase II/histidine kinase"/>
    <property type="match status" value="1"/>
</dbReference>
<dbReference type="CDD" id="cd16919">
    <property type="entry name" value="HATPase_CckA-like"/>
    <property type="match status" value="1"/>
</dbReference>
<comment type="catalytic activity">
    <reaction evidence="1">
        <text>ATP + protein L-histidine = ADP + protein N-phospho-L-histidine.</text>
        <dbReference type="EC" id="2.7.13.3"/>
    </reaction>
</comment>
<dbReference type="PROSITE" id="PS50112">
    <property type="entry name" value="PAS"/>
    <property type="match status" value="1"/>
</dbReference>
<name>A0A5R9J1S7_9PROT</name>
<dbReference type="EMBL" id="VCDI01000006">
    <property type="protein sequence ID" value="TLU71605.1"/>
    <property type="molecule type" value="Genomic_DNA"/>
</dbReference>
<evidence type="ECO:0000313" key="10">
    <source>
        <dbReference type="EMBL" id="TLU71605.1"/>
    </source>
</evidence>
<feature type="domain" description="PAS" evidence="9">
    <location>
        <begin position="308"/>
        <end position="363"/>
    </location>
</feature>
<dbReference type="GO" id="GO:0000155">
    <property type="term" value="F:phosphorelay sensor kinase activity"/>
    <property type="evidence" value="ECO:0007669"/>
    <property type="project" value="InterPro"/>
</dbReference>
<evidence type="ECO:0000256" key="1">
    <source>
        <dbReference type="ARBA" id="ARBA00000085"/>
    </source>
</evidence>
<feature type="modified residue" description="4-aspartylphosphate" evidence="6">
    <location>
        <position position="729"/>
    </location>
</feature>
<dbReference type="SUPFAM" id="SSF55781">
    <property type="entry name" value="GAF domain-like"/>
    <property type="match status" value="1"/>
</dbReference>
<dbReference type="SUPFAM" id="SSF47384">
    <property type="entry name" value="Homodimeric domain of signal transducing histidine kinase"/>
    <property type="match status" value="1"/>
</dbReference>
<feature type="domain" description="Response regulatory" evidence="8">
    <location>
        <begin position="679"/>
        <end position="795"/>
    </location>
</feature>
<dbReference type="InterPro" id="IPR013655">
    <property type="entry name" value="PAS_fold_3"/>
</dbReference>
<dbReference type="Pfam" id="PF02518">
    <property type="entry name" value="HATPase_c"/>
    <property type="match status" value="1"/>
</dbReference>
<dbReference type="EC" id="2.7.13.3" evidence="2"/>
<dbReference type="Pfam" id="PF01590">
    <property type="entry name" value="GAF"/>
    <property type="match status" value="1"/>
</dbReference>
<dbReference type="PANTHER" id="PTHR43065">
    <property type="entry name" value="SENSOR HISTIDINE KINASE"/>
    <property type="match status" value="1"/>
</dbReference>
<dbReference type="CDD" id="cd18161">
    <property type="entry name" value="REC_hyHK_blue-like"/>
    <property type="match status" value="1"/>
</dbReference>
<keyword evidence="5" id="KW-0418">Kinase</keyword>
<sequence>MAAADGTVDYLNEAGRRLIGLADTDALYSRPLASLVLLADDPALDGRFEREVLAGVLGGTPWRGDLGLRRHDAEGCVTGATILASCTVFPLRDRQGRVSGFGLVARDVAQARQAALRTQARVELGDRLRELDDPAEMARTAAEIMGRTLGVSRAGYGTIDAVRETITIERDWTLPGISSLAGTLRFREFGSYIEDLKRGETVVFADAETDPRTAAAALERIEARSLVNLPIVEQGHFVALFYLNNKQARAWSESELDFVREMAGRAREAIERRRAQHQLHRLADDLQRLVAQRTAERDRMWRLSSDVMLVVTLEGAIESVNPAWHSVLDWNETDLLGHNCAELIHPDDLPSTQAELGRLSTGRVTQHFENRYRHRDGSYRWLAWTAVPEGGRVHAVGRDVTEEKASAEARQLLEAQLRQAQKMEAVGQLSGGIAHDFNNLLTGITGSLELLGTRLSQGRLQGVERYITAATGAAGRAASLTHRLLAFSRRQTLDPRPTNLNRLIGGMEELVRRTVGPTITVEVVQAGGLWITLCDPNQLENALLNLCINGRDAMPAGGRLTIETANSWLDERAARERDLPPGQYVSLSVSDTGVGMEPETASRAFDPFFTTKPLGQGTGLGLSMIYGFVRQSGGQVRIYSEIGQGTTMALYLPRHHADGAEESAEVAASPIPPAESGEAVLVVDDEPTVRMLVADVLEELGYRAIEAQDGASGLQVLQSGTRVDLLVTDVGLPGGMNGRQLADAARRERPDLKVLFITGYAENAVIGTGLLAPGMELLTKPFAMSTLGRRIRNMIEP</sequence>
<dbReference type="SMART" id="SM00387">
    <property type="entry name" value="HATPase_c"/>
    <property type="match status" value="1"/>
</dbReference>
<dbReference type="SMART" id="SM00388">
    <property type="entry name" value="HisKA"/>
    <property type="match status" value="1"/>
</dbReference>
<dbReference type="NCBIfam" id="TIGR00229">
    <property type="entry name" value="sensory_box"/>
    <property type="match status" value="1"/>
</dbReference>
<protein>
    <recommendedName>
        <fullName evidence="2">histidine kinase</fullName>
        <ecNumber evidence="2">2.7.13.3</ecNumber>
    </recommendedName>
</protein>
<feature type="domain" description="Histidine kinase" evidence="7">
    <location>
        <begin position="432"/>
        <end position="656"/>
    </location>
</feature>
<evidence type="ECO:0000256" key="2">
    <source>
        <dbReference type="ARBA" id="ARBA00012438"/>
    </source>
</evidence>
<dbReference type="CDD" id="cd00130">
    <property type="entry name" value="PAS"/>
    <property type="match status" value="2"/>
</dbReference>
<accession>A0A5R9J1S7</accession>
<dbReference type="InterPro" id="IPR000014">
    <property type="entry name" value="PAS"/>
</dbReference>
<dbReference type="SMART" id="SM00086">
    <property type="entry name" value="PAC"/>
    <property type="match status" value="1"/>
</dbReference>
<dbReference type="SUPFAM" id="SSF52172">
    <property type="entry name" value="CheY-like"/>
    <property type="match status" value="1"/>
</dbReference>
<dbReference type="Pfam" id="PF08447">
    <property type="entry name" value="PAS_3"/>
    <property type="match status" value="1"/>
</dbReference>
<dbReference type="InterPro" id="IPR013656">
    <property type="entry name" value="PAS_4"/>
</dbReference>
<dbReference type="InterPro" id="IPR029016">
    <property type="entry name" value="GAF-like_dom_sf"/>
</dbReference>
<dbReference type="OrthoDB" id="7284568at2"/>
<dbReference type="InterPro" id="IPR036097">
    <property type="entry name" value="HisK_dim/P_sf"/>
</dbReference>
<proteinExistence type="predicted"/>
<dbReference type="Pfam" id="PF00512">
    <property type="entry name" value="HisKA"/>
    <property type="match status" value="1"/>
</dbReference>
<dbReference type="InterPro" id="IPR036890">
    <property type="entry name" value="HATPase_C_sf"/>
</dbReference>
<dbReference type="Pfam" id="PF00072">
    <property type="entry name" value="Response_reg"/>
    <property type="match status" value="1"/>
</dbReference>
<organism evidence="10 11">
    <name type="scientific">Lichenicoccus roseus</name>
    <dbReference type="NCBI Taxonomy" id="2683649"/>
    <lineage>
        <taxon>Bacteria</taxon>
        <taxon>Pseudomonadati</taxon>
        <taxon>Pseudomonadota</taxon>
        <taxon>Alphaproteobacteria</taxon>
        <taxon>Acetobacterales</taxon>
        <taxon>Acetobacteraceae</taxon>
        <taxon>Lichenicoccus</taxon>
    </lineage>
</organism>
<dbReference type="AlphaFoldDB" id="A0A5R9J1S7"/>
<dbReference type="Pfam" id="PF08448">
    <property type="entry name" value="PAS_4"/>
    <property type="match status" value="1"/>
</dbReference>
<evidence type="ECO:0000256" key="3">
    <source>
        <dbReference type="ARBA" id="ARBA00022553"/>
    </source>
</evidence>
<reference evidence="10 11" key="1">
    <citation type="submission" date="2019-05" db="EMBL/GenBank/DDBJ databases">
        <authorList>
            <person name="Pankratov T."/>
            <person name="Grouzdev D."/>
        </authorList>
    </citation>
    <scope>NUCLEOTIDE SEQUENCE [LARGE SCALE GENOMIC DNA]</scope>
    <source>
        <strain evidence="10 11">KEBCLARHB70R</strain>
    </source>
</reference>
<comment type="caution">
    <text evidence="10">The sequence shown here is derived from an EMBL/GenBank/DDBJ whole genome shotgun (WGS) entry which is preliminary data.</text>
</comment>
<keyword evidence="3 6" id="KW-0597">Phosphoprotein</keyword>
<dbReference type="Gene3D" id="3.30.450.20">
    <property type="entry name" value="PAS domain"/>
    <property type="match status" value="2"/>
</dbReference>